<comment type="caution">
    <text evidence="1">The sequence shown here is derived from an EMBL/GenBank/DDBJ whole genome shotgun (WGS) entry which is preliminary data.</text>
</comment>
<accession>A0ABV6AYE0</accession>
<reference evidence="1 2" key="1">
    <citation type="submission" date="2024-09" db="EMBL/GenBank/DDBJ databases">
        <authorList>
            <person name="Sun Q."/>
            <person name="Mori K."/>
        </authorList>
    </citation>
    <scope>NUCLEOTIDE SEQUENCE [LARGE SCALE GENOMIC DNA]</scope>
    <source>
        <strain evidence="1 2">JCM 13503</strain>
    </source>
</reference>
<organism evidence="1 2">
    <name type="scientific">Deinococcus oregonensis</name>
    <dbReference type="NCBI Taxonomy" id="1805970"/>
    <lineage>
        <taxon>Bacteria</taxon>
        <taxon>Thermotogati</taxon>
        <taxon>Deinococcota</taxon>
        <taxon>Deinococci</taxon>
        <taxon>Deinococcales</taxon>
        <taxon>Deinococcaceae</taxon>
        <taxon>Deinococcus</taxon>
    </lineage>
</organism>
<dbReference type="GO" id="GO:0005524">
    <property type="term" value="F:ATP binding"/>
    <property type="evidence" value="ECO:0007669"/>
    <property type="project" value="UniProtKB-KW"/>
</dbReference>
<sequence length="771" mass="85400">MTTSVDITPHPRILSVLKDIEFTMLQCFCELIDNSIDGFLDSLRAGQAIPGPAVNLGIGRDTITIHDNGPGMSLERLEHAISAGWTSKDGTSSLGLYGMGFNIATAKLGAVTTIWTTRVGDPVWHGVVIDLAALARGSSFKLPVRTRRKDDPAYSGTEVEISSIKPEWASKLTPGAIRNNITNPLGRIYKSMLREHHPHPIRFTLRVNNINVPAWEHCVWPETKTVTMKQSGEVIRAVESFDRTFETKYRSRTTGEVYDSTDGHDPADLIAFEERVHGWVGIQRCLDPNDYGIDIIRNGRVIELASKDLFYWTQEDDIKRKEYPIDDHRERGRIVGEIHLDHGYVFYTKKNFEHDHYSWHQLMHTVLHNEPLTKRDDKSPNLSPIGKIFRAFRRNSPQRPQTYSDILVIRDNEKAKLGVEGYRKGEPKYQNIAWWESQLAESDRADAPLTPAKPSVDLFGQGAGITPPNPTPGVVGPAPVPTGEGGVTPSVVSPLPGPHAGDPATPVPPVIPGIKRTHLPELDLRVNGPTSDRVYKATVYQVSSAPLALSLRGKPSGSSVFEIEVNPDHPVFQSSSFQLLDAVLAEFAHHVTGEENSRGSSTQIGFSEMLAALREQYRADNSLDPNRLSLDLGVLVNRVQSALTKTLTAEQQGELLTLLPQESVNRVQLAQARGAARKETSSLIDIHDLARIFRQRPELVMQSGCLRTPWEPSGIALTPSLLAEYQDEVRRRVGGVLDSLSGFAPRLEEPSTPGALFYMRAGLDMFKELLA</sequence>
<keyword evidence="1" id="KW-0547">Nucleotide-binding</keyword>
<dbReference type="RefSeq" id="WP_380009585.1">
    <property type="nucleotide sequence ID" value="NZ_JBHLYR010000032.1"/>
</dbReference>
<dbReference type="Pfam" id="PF13589">
    <property type="entry name" value="HATPase_c_3"/>
    <property type="match status" value="1"/>
</dbReference>
<dbReference type="EMBL" id="JBHLYR010000032">
    <property type="protein sequence ID" value="MFB9992520.1"/>
    <property type="molecule type" value="Genomic_DNA"/>
</dbReference>
<evidence type="ECO:0000313" key="2">
    <source>
        <dbReference type="Proteomes" id="UP001589733"/>
    </source>
</evidence>
<name>A0ABV6AYE0_9DEIO</name>
<keyword evidence="1" id="KW-0067">ATP-binding</keyword>
<gene>
    <name evidence="1" type="ORF">ACFFLM_11135</name>
</gene>
<proteinExistence type="predicted"/>
<evidence type="ECO:0000313" key="1">
    <source>
        <dbReference type="EMBL" id="MFB9992520.1"/>
    </source>
</evidence>
<keyword evidence="2" id="KW-1185">Reference proteome</keyword>
<dbReference type="Gene3D" id="3.30.565.10">
    <property type="entry name" value="Histidine kinase-like ATPase, C-terminal domain"/>
    <property type="match status" value="1"/>
</dbReference>
<dbReference type="SUPFAM" id="SSF55874">
    <property type="entry name" value="ATPase domain of HSP90 chaperone/DNA topoisomerase II/histidine kinase"/>
    <property type="match status" value="1"/>
</dbReference>
<dbReference type="InterPro" id="IPR036890">
    <property type="entry name" value="HATPase_C_sf"/>
</dbReference>
<dbReference type="Proteomes" id="UP001589733">
    <property type="component" value="Unassembled WGS sequence"/>
</dbReference>
<protein>
    <submittedName>
        <fullName evidence="1">ATP-binding protein</fullName>
    </submittedName>
</protein>